<dbReference type="InterPro" id="IPR017665">
    <property type="entry name" value="Guanylate_kinase"/>
</dbReference>
<sequence>MFKLLLQRERPLQDVLYMFRRGILRAVRPVDPHSSLASKYPREYRKFARGFTMAPTPIPADAPRPIVLSGPSGTGKSTLIKRLFAKHPDLFGFSVSHTTRNPRPGEQDGVHYHFTTTENFEKMIAENAFVEHAKFGGNYYGSSKMAVQDVAEGRGKTIEGTPAEGKRICIFDIEMEGVKQLRRSPLNPRICFIQPPSLEVLEQRLRGRGDTSEDAIQKRLAQAKKEMEYCQTEGKGEKVIINDDLDTAFKELDEWVMQGI</sequence>
<dbReference type="PANTHER" id="PTHR23117">
    <property type="entry name" value="GUANYLATE KINASE-RELATED"/>
    <property type="match status" value="1"/>
</dbReference>
<organism evidence="10 11">
    <name type="scientific">Exophiala dermatitidis</name>
    <name type="common">Black yeast-like fungus</name>
    <name type="synonym">Wangiella dermatitidis</name>
    <dbReference type="NCBI Taxonomy" id="5970"/>
    <lineage>
        <taxon>Eukaryota</taxon>
        <taxon>Fungi</taxon>
        <taxon>Dikarya</taxon>
        <taxon>Ascomycota</taxon>
        <taxon>Pezizomycotina</taxon>
        <taxon>Eurotiomycetes</taxon>
        <taxon>Chaetothyriomycetidae</taxon>
        <taxon>Chaetothyriales</taxon>
        <taxon>Herpotrichiellaceae</taxon>
        <taxon>Exophiala</taxon>
    </lineage>
</organism>
<dbReference type="AlphaFoldDB" id="A0AAN6IXK4"/>
<dbReference type="Proteomes" id="UP001161757">
    <property type="component" value="Unassembled WGS sequence"/>
</dbReference>
<dbReference type="GO" id="GO:0004385">
    <property type="term" value="F:GMP kinase activity"/>
    <property type="evidence" value="ECO:0007669"/>
    <property type="project" value="UniProtKB-EC"/>
</dbReference>
<dbReference type="InterPro" id="IPR020590">
    <property type="entry name" value="Guanylate_kinase_CS"/>
</dbReference>
<keyword evidence="4 10" id="KW-0808">Transferase</keyword>
<evidence type="ECO:0000259" key="9">
    <source>
        <dbReference type="PROSITE" id="PS50052"/>
    </source>
</evidence>
<evidence type="ECO:0000256" key="7">
    <source>
        <dbReference type="ARBA" id="ARBA00022840"/>
    </source>
</evidence>
<dbReference type="GO" id="GO:0005524">
    <property type="term" value="F:ATP binding"/>
    <property type="evidence" value="ECO:0007669"/>
    <property type="project" value="UniProtKB-KW"/>
</dbReference>
<evidence type="ECO:0000256" key="5">
    <source>
        <dbReference type="ARBA" id="ARBA00022741"/>
    </source>
</evidence>
<comment type="similarity">
    <text evidence="1">Belongs to the guanylate kinase family.</text>
</comment>
<evidence type="ECO:0000256" key="2">
    <source>
        <dbReference type="ARBA" id="ARBA00012961"/>
    </source>
</evidence>
<dbReference type="InterPro" id="IPR027417">
    <property type="entry name" value="P-loop_NTPase"/>
</dbReference>
<feature type="domain" description="Guanylate kinase-like" evidence="9">
    <location>
        <begin position="63"/>
        <end position="257"/>
    </location>
</feature>
<evidence type="ECO:0000256" key="6">
    <source>
        <dbReference type="ARBA" id="ARBA00022777"/>
    </source>
</evidence>
<proteinExistence type="inferred from homology"/>
<keyword evidence="6 10" id="KW-0418">Kinase</keyword>
<dbReference type="EC" id="2.7.4.8" evidence="2"/>
<dbReference type="SMART" id="SM00072">
    <property type="entry name" value="GuKc"/>
    <property type="match status" value="1"/>
</dbReference>
<dbReference type="Gene3D" id="3.40.50.300">
    <property type="entry name" value="P-loop containing nucleotide triphosphate hydrolases"/>
    <property type="match status" value="1"/>
</dbReference>
<evidence type="ECO:0000256" key="1">
    <source>
        <dbReference type="ARBA" id="ARBA00005790"/>
    </source>
</evidence>
<name>A0AAN6IXK4_EXODE</name>
<keyword evidence="5" id="KW-0547">Nucleotide-binding</keyword>
<protein>
    <recommendedName>
        <fullName evidence="3">Guanylate kinase</fullName>
        <ecNumber evidence="2">2.7.4.8</ecNumber>
    </recommendedName>
    <alternativeName>
        <fullName evidence="8">GMP kinase</fullName>
    </alternativeName>
</protein>
<dbReference type="SUPFAM" id="SSF52540">
    <property type="entry name" value="P-loop containing nucleoside triphosphate hydrolases"/>
    <property type="match status" value="1"/>
</dbReference>
<evidence type="ECO:0000313" key="10">
    <source>
        <dbReference type="EMBL" id="KAJ8990766.1"/>
    </source>
</evidence>
<dbReference type="PROSITE" id="PS00856">
    <property type="entry name" value="GUANYLATE_KINASE_1"/>
    <property type="match status" value="1"/>
</dbReference>
<dbReference type="NCBIfam" id="TIGR03263">
    <property type="entry name" value="guanyl_kin"/>
    <property type="match status" value="1"/>
</dbReference>
<dbReference type="GO" id="GO:0005829">
    <property type="term" value="C:cytosol"/>
    <property type="evidence" value="ECO:0007669"/>
    <property type="project" value="TreeGrafter"/>
</dbReference>
<dbReference type="PROSITE" id="PS50052">
    <property type="entry name" value="GUANYLATE_KINASE_2"/>
    <property type="match status" value="1"/>
</dbReference>
<dbReference type="PANTHER" id="PTHR23117:SF13">
    <property type="entry name" value="GUANYLATE KINASE"/>
    <property type="match status" value="1"/>
</dbReference>
<gene>
    <name evidence="10" type="primary">GUK1</name>
    <name evidence="10" type="ORF">HRR80_005541</name>
</gene>
<evidence type="ECO:0000256" key="4">
    <source>
        <dbReference type="ARBA" id="ARBA00022679"/>
    </source>
</evidence>
<keyword evidence="7" id="KW-0067">ATP-binding</keyword>
<dbReference type="InterPro" id="IPR008145">
    <property type="entry name" value="GK/Ca_channel_bsu"/>
</dbReference>
<comment type="caution">
    <text evidence="10">The sequence shown here is derived from an EMBL/GenBank/DDBJ whole genome shotgun (WGS) entry which is preliminary data.</text>
</comment>
<evidence type="ECO:0000313" key="11">
    <source>
        <dbReference type="Proteomes" id="UP001161757"/>
    </source>
</evidence>
<dbReference type="InterPro" id="IPR008144">
    <property type="entry name" value="Guanylate_kin-like_dom"/>
</dbReference>
<evidence type="ECO:0000256" key="8">
    <source>
        <dbReference type="ARBA" id="ARBA00030128"/>
    </source>
</evidence>
<reference evidence="10" key="1">
    <citation type="submission" date="2023-01" db="EMBL/GenBank/DDBJ databases">
        <title>Exophiala dermititidis isolated from Cystic Fibrosis Patient.</title>
        <authorList>
            <person name="Kurbessoian T."/>
            <person name="Crocker A."/>
            <person name="Murante D."/>
            <person name="Hogan D.A."/>
            <person name="Stajich J.E."/>
        </authorList>
    </citation>
    <scope>NUCLEOTIDE SEQUENCE</scope>
    <source>
        <strain evidence="10">Ex8</strain>
    </source>
</reference>
<dbReference type="Pfam" id="PF00625">
    <property type="entry name" value="Guanylate_kin"/>
    <property type="match status" value="1"/>
</dbReference>
<dbReference type="FunFam" id="3.40.50.300:FF:000776">
    <property type="entry name" value="Guanylate kinase 2"/>
    <property type="match status" value="1"/>
</dbReference>
<accession>A0AAN6IXK4</accession>
<dbReference type="EMBL" id="JAJGCB010000010">
    <property type="protein sequence ID" value="KAJ8990766.1"/>
    <property type="molecule type" value="Genomic_DNA"/>
</dbReference>
<dbReference type="CDD" id="cd00071">
    <property type="entry name" value="GMPK"/>
    <property type="match status" value="1"/>
</dbReference>
<evidence type="ECO:0000256" key="3">
    <source>
        <dbReference type="ARBA" id="ARBA00016296"/>
    </source>
</evidence>